<evidence type="ECO:0000313" key="2">
    <source>
        <dbReference type="Proteomes" id="UP000487882"/>
    </source>
</evidence>
<comment type="caution">
    <text evidence="1">The sequence shown here is derived from an EMBL/GenBank/DDBJ whole genome shotgun (WGS) entry which is preliminary data.</text>
</comment>
<protein>
    <submittedName>
        <fullName evidence="1">Uncharacterized protein</fullName>
    </submittedName>
</protein>
<name>A0A7K1J7H1_9BIFI</name>
<gene>
    <name evidence="1" type="ORF">GSD1FS_1954</name>
</gene>
<dbReference type="Proteomes" id="UP000487882">
    <property type="component" value="Unassembled WGS sequence"/>
</dbReference>
<organism evidence="1 2">
    <name type="scientific">Bifidobacterium canis</name>
    <dbReference type="NCBI Taxonomy" id="2610880"/>
    <lineage>
        <taxon>Bacteria</taxon>
        <taxon>Bacillati</taxon>
        <taxon>Actinomycetota</taxon>
        <taxon>Actinomycetes</taxon>
        <taxon>Bifidobacteriales</taxon>
        <taxon>Bifidobacteriaceae</taxon>
        <taxon>Bifidobacterium</taxon>
    </lineage>
</organism>
<accession>A0A7K1J7H1</accession>
<sequence>MPNVRNVTPVIVNTVLSMPIVIWNRAASSRVTRPDATPTHSELITPSQRNRVRDLRAIMYAPKPAPTSNARPVSDSGRLNDIRFIAGCMPCDTVNETRPETPSTSMSTRIWKKFGW</sequence>
<evidence type="ECO:0000313" key="1">
    <source>
        <dbReference type="EMBL" id="MUH60572.1"/>
    </source>
</evidence>
<keyword evidence="2" id="KW-1185">Reference proteome</keyword>
<reference evidence="1 2" key="1">
    <citation type="submission" date="2019-09" db="EMBL/GenBank/DDBJ databases">
        <title>Bifidobacterium canis sp. nov., isolated from the digestive tract of German Shepherd dog puppy.</title>
        <authorList>
            <person name="Bunesova V."/>
        </authorList>
    </citation>
    <scope>NUCLEOTIDE SEQUENCE [LARGE SCALE GENOMIC DNA]</scope>
    <source>
        <strain evidence="1 2">GSD1FS</strain>
    </source>
</reference>
<dbReference type="EMBL" id="WNLP01000016">
    <property type="protein sequence ID" value="MUH60572.1"/>
    <property type="molecule type" value="Genomic_DNA"/>
</dbReference>
<proteinExistence type="predicted"/>
<dbReference type="AlphaFoldDB" id="A0A7K1J7H1"/>